<evidence type="ECO:0000313" key="8">
    <source>
        <dbReference type="EMBL" id="ODN93495.1"/>
    </source>
</evidence>
<keyword evidence="4 6" id="KW-0496">Mitochondrion</keyword>
<evidence type="ECO:0000256" key="5">
    <source>
        <dbReference type="ARBA" id="ARBA00023136"/>
    </source>
</evidence>
<comment type="subcellular location">
    <subcellularLocation>
        <location evidence="6">Mitochondrion outer membrane</location>
        <topology evidence="6">Multi-pass membrane protein</topology>
    </subcellularLocation>
    <text evidence="6">The ERMES/MDM complex localizes to a few discrete foci (around 10 per single cell), that represent mitochondria-endoplasmic reticulum junctions. These foci are often found next to mtDNA nucleoids.</text>
</comment>
<comment type="domain">
    <text evidence="6">Lacks alpha-helical transmembrane segments, suggesting that it resides in the membrane via beta-sheet conformations similar to those predicted for other outer membrane proteins and porin.</text>
</comment>
<evidence type="ECO:0000256" key="3">
    <source>
        <dbReference type="ARBA" id="ARBA00022787"/>
    </source>
</evidence>
<dbReference type="GO" id="GO:0070096">
    <property type="term" value="P:mitochondrial outer membrane translocase complex assembly"/>
    <property type="evidence" value="ECO:0007669"/>
    <property type="project" value="UniProtKB-UniRule"/>
</dbReference>
<comment type="function">
    <text evidence="6">Component of the ERMES/MDM complex, which serves as a molecular tether to connect the endoplasmic reticulum and mitochondria. Components of this complex are involved in the control of mitochondrial shape and protein biogenesis and may function in phospholipid exchange. MDM10 is involved in the late assembly steps of the general translocase of the mitochondrial outer membrane (TOM complex). Functions in the TOM40-specific route of the assembly of outer membrane beta-barrel proteins, including the association of TOM40 with the receptor TOM22 and small TOM proteins. Can associate with the SAM(core) complex as well as the MDM12-MMM1 complex, both involved in late steps of the major beta-barrel assembly pathway, that is responsible for biogenesis of all outer membrane beta-barrel proteins. May act as a switch that shuttles between both complexes and channels precursor proteins into the TOM40-specific pathway. Plays a role in mitochondrial morphology and in the inheritance of mitochondria.</text>
</comment>
<name>A0A1E3IYJ2_9TREE</name>
<dbReference type="InterPro" id="IPR027539">
    <property type="entry name" value="Mdm10"/>
</dbReference>
<keyword evidence="3 6" id="KW-1000">Mitochondrion outer membrane</keyword>
<dbReference type="GO" id="GO:1990456">
    <property type="term" value="P:mitochondrion-endoplasmic reticulum membrane tethering"/>
    <property type="evidence" value="ECO:0007669"/>
    <property type="project" value="UniProtKB-UniRule"/>
</dbReference>
<dbReference type="GO" id="GO:0001401">
    <property type="term" value="C:SAM complex"/>
    <property type="evidence" value="ECO:0007669"/>
    <property type="project" value="TreeGrafter"/>
</dbReference>
<dbReference type="OrthoDB" id="2103793at2759"/>
<evidence type="ECO:0000256" key="4">
    <source>
        <dbReference type="ARBA" id="ARBA00023128"/>
    </source>
</evidence>
<comment type="caution">
    <text evidence="8">The sequence shown here is derived from an EMBL/GenBank/DDBJ whole genome shotgun (WGS) entry which is preliminary data.</text>
</comment>
<organism evidence="8 9">
    <name type="scientific">Cryptococcus wingfieldii CBS 7118</name>
    <dbReference type="NCBI Taxonomy" id="1295528"/>
    <lineage>
        <taxon>Eukaryota</taxon>
        <taxon>Fungi</taxon>
        <taxon>Dikarya</taxon>
        <taxon>Basidiomycota</taxon>
        <taxon>Agaricomycotina</taxon>
        <taxon>Tremellomycetes</taxon>
        <taxon>Tremellales</taxon>
        <taxon>Cryptococcaceae</taxon>
        <taxon>Cryptococcus</taxon>
    </lineage>
</organism>
<proteinExistence type="inferred from homology"/>
<keyword evidence="5 6" id="KW-0472">Membrane</keyword>
<evidence type="ECO:0000256" key="7">
    <source>
        <dbReference type="SAM" id="MobiDB-lite"/>
    </source>
</evidence>
<dbReference type="GO" id="GO:0051654">
    <property type="term" value="P:establishment of mitochondrion localization"/>
    <property type="evidence" value="ECO:0007669"/>
    <property type="project" value="TreeGrafter"/>
</dbReference>
<feature type="region of interest" description="Disordered" evidence="7">
    <location>
        <begin position="157"/>
        <end position="197"/>
    </location>
</feature>
<sequence length="511" mass="56365">MIGFSSFILRNYYSAIGWNEDNLYSSFTRSSSGESLVDFQIPQSLILQLTNAPTPVFFTSYALDALPQLNGSLSYITTSEALREIGPDRKLAFKDVVERFRVLPPPKRPQPKDEVWLGGKRMEGRDYLLYSRLHLPSLHLSGLATTRFGPTLQAHLAFLSQPGPPTPTRPTSPNTAPSHSRQPSEPSAPAAPPTPGNVFLSLQHDTGRYCGEYTYSAQDGMFGIRQLYNFGWHGEEEEDKVEKRVKDIREGKRIDEEDWMEGGLKGRFSAGGEVYFSAKQRSFGISTGLKFTTVPPTLPLPPNAPAPSPPTTLTLLYNPLIGFLSSAYSAQVSPTVALATRFGVNVYSYESDFSVGGEWWIGRRRGKRGAEHEDALARIAQAGDAVGPAVEENRELAQLMAKKAALKDTTLREEVIEDVVAEQQLDSPVPLVTDANARKVLGRAVPQTQTREPVDDERDGVLKARFSGNWQIALLYEARIRNCLVSAGINADLTGTQRPIKSVGLEVQYFS</sequence>
<dbReference type="EMBL" id="AWGH01000016">
    <property type="protein sequence ID" value="ODN93495.1"/>
    <property type="molecule type" value="Genomic_DNA"/>
</dbReference>
<feature type="compositionally biased region" description="Low complexity" evidence="7">
    <location>
        <begin position="171"/>
        <end position="188"/>
    </location>
</feature>
<dbReference type="GO" id="GO:0015914">
    <property type="term" value="P:phospholipid transport"/>
    <property type="evidence" value="ECO:0007669"/>
    <property type="project" value="TreeGrafter"/>
</dbReference>
<dbReference type="GO" id="GO:0032865">
    <property type="term" value="C:ERMES complex"/>
    <property type="evidence" value="ECO:0007669"/>
    <property type="project" value="UniProtKB-UniRule"/>
</dbReference>
<evidence type="ECO:0000256" key="1">
    <source>
        <dbReference type="ARBA" id="ARBA00022452"/>
    </source>
</evidence>
<dbReference type="GO" id="GO:0045040">
    <property type="term" value="P:protein insertion into mitochondrial outer membrane"/>
    <property type="evidence" value="ECO:0007669"/>
    <property type="project" value="UniProtKB-UniRule"/>
</dbReference>
<evidence type="ECO:0000256" key="2">
    <source>
        <dbReference type="ARBA" id="ARBA00022692"/>
    </source>
</evidence>
<dbReference type="Pfam" id="PF12519">
    <property type="entry name" value="MDM10"/>
    <property type="match status" value="1"/>
</dbReference>
<dbReference type="GeneID" id="30194573"/>
<accession>A0A1E3IYJ2</accession>
<gene>
    <name evidence="6" type="primary">MDM10</name>
    <name evidence="8" type="ORF">L198_05360</name>
</gene>
<dbReference type="AlphaFoldDB" id="A0A1E3IYJ2"/>
<keyword evidence="1 6" id="KW-1134">Transmembrane beta strand</keyword>
<dbReference type="PANTHER" id="PTHR28035:SF1">
    <property type="entry name" value="MITOCHONDRIAL DISTRIBUTION AND MORPHOLOGY PROTEIN 10"/>
    <property type="match status" value="1"/>
</dbReference>
<protein>
    <recommendedName>
        <fullName evidence="6">Mitochondrial distribution and morphology protein 10</fullName>
    </recommendedName>
    <alternativeName>
        <fullName evidence="6">Mitochondrial inheritance component MDM10</fullName>
    </alternativeName>
</protein>
<dbReference type="Proteomes" id="UP000094819">
    <property type="component" value="Unassembled WGS sequence"/>
</dbReference>
<comment type="similarity">
    <text evidence="6">Belongs to the MDM10 family.</text>
</comment>
<reference evidence="8 9" key="1">
    <citation type="submission" date="2016-06" db="EMBL/GenBank/DDBJ databases">
        <title>Evolution of pathogenesis and genome organization in the Tremellales.</title>
        <authorList>
            <person name="Cuomo C."/>
            <person name="Litvintseva A."/>
            <person name="Heitman J."/>
            <person name="Chen Y."/>
            <person name="Sun S."/>
            <person name="Springer D."/>
            <person name="Dromer F."/>
            <person name="Young S."/>
            <person name="Zeng Q."/>
            <person name="Chapman S."/>
            <person name="Gujja S."/>
            <person name="Saif S."/>
            <person name="Birren B."/>
        </authorList>
    </citation>
    <scope>NUCLEOTIDE SEQUENCE [LARGE SCALE GENOMIC DNA]</scope>
    <source>
        <strain evidence="8 9">CBS 7118</strain>
    </source>
</reference>
<evidence type="ECO:0000256" key="6">
    <source>
        <dbReference type="HAMAP-Rule" id="MF_03102"/>
    </source>
</evidence>
<keyword evidence="2 6" id="KW-0812">Transmembrane</keyword>
<evidence type="ECO:0000313" key="9">
    <source>
        <dbReference type="Proteomes" id="UP000094819"/>
    </source>
</evidence>
<dbReference type="PANTHER" id="PTHR28035">
    <property type="entry name" value="MITOCHONDRIAL DISTRIBUTION AND MORPHOLOGY PROTEIN 10"/>
    <property type="match status" value="1"/>
</dbReference>
<comment type="subunit">
    <text evidence="6">Component of the ER-mitochondria encounter structure (ERMES) or MDM complex, composed of MMM1, MDM10, MDM12 and MDM34. Associates with the mitochondrial outer membrane sorting assembly machinery SAM(core) complex.</text>
</comment>
<dbReference type="HAMAP" id="MF_03102">
    <property type="entry name" value="Mdm10"/>
    <property type="match status" value="1"/>
</dbReference>
<dbReference type="RefSeq" id="XP_019030600.1">
    <property type="nucleotide sequence ID" value="XM_019177447.1"/>
</dbReference>
<keyword evidence="9" id="KW-1185">Reference proteome</keyword>